<evidence type="ECO:0000256" key="1">
    <source>
        <dbReference type="SAM" id="MobiDB-lite"/>
    </source>
</evidence>
<keyword evidence="2" id="KW-1185">Reference proteome</keyword>
<name>A0A6P8ASK1_PYRGI</name>
<gene>
    <name evidence="3" type="ORF">PgNI_09448</name>
</gene>
<dbReference type="RefSeq" id="XP_030977865.1">
    <property type="nucleotide sequence ID" value="XM_031129432.1"/>
</dbReference>
<organism evidence="2 3">
    <name type="scientific">Pyricularia grisea</name>
    <name type="common">Crabgrass-specific blast fungus</name>
    <name type="synonym">Magnaporthe grisea</name>
    <dbReference type="NCBI Taxonomy" id="148305"/>
    <lineage>
        <taxon>Eukaryota</taxon>
        <taxon>Fungi</taxon>
        <taxon>Dikarya</taxon>
        <taxon>Ascomycota</taxon>
        <taxon>Pezizomycotina</taxon>
        <taxon>Sordariomycetes</taxon>
        <taxon>Sordariomycetidae</taxon>
        <taxon>Magnaporthales</taxon>
        <taxon>Pyriculariaceae</taxon>
        <taxon>Pyricularia</taxon>
    </lineage>
</organism>
<sequence length="219" mass="22124">MSQVLTLASFQSIASSSVPLGCILAYNNTRLSGCKRSDFQSGTGCSASCQRSIQSVEATLQLVCGGGDVDVPSGSVLASAINGNLVNTLCGKGLQQPPASTAVVTTTTTVPRESNSPILSTIVPPTSTTTSAAPTTTAQAPTSALPPSSSSSPPRPDTESTSATSTPNPGSTPTPAGTSPERGGGSPFDAQRSAVTSSPRIPRLSLVMSWTFVLLLLIR</sequence>
<reference evidence="3" key="1">
    <citation type="journal article" date="2019" name="Mol. Biol. Evol.">
        <title>Blast fungal genomes show frequent chromosomal changes, gene gains and losses, and effector gene turnover.</title>
        <authorList>
            <person name="Gomez Luciano L.B."/>
            <person name="Jason Tsai I."/>
            <person name="Chuma I."/>
            <person name="Tosa Y."/>
            <person name="Chen Y.H."/>
            <person name="Li J.Y."/>
            <person name="Li M.Y."/>
            <person name="Jade Lu M.Y."/>
            <person name="Nakayashiki H."/>
            <person name="Li W.H."/>
        </authorList>
    </citation>
    <scope>NUCLEOTIDE SEQUENCE</scope>
    <source>
        <strain evidence="3">NI907</strain>
    </source>
</reference>
<dbReference type="GeneID" id="41964340"/>
<feature type="region of interest" description="Disordered" evidence="1">
    <location>
        <begin position="106"/>
        <end position="199"/>
    </location>
</feature>
<dbReference type="Proteomes" id="UP000515153">
    <property type="component" value="Unplaced"/>
</dbReference>
<proteinExistence type="predicted"/>
<reference evidence="3" key="2">
    <citation type="submission" date="2019-10" db="EMBL/GenBank/DDBJ databases">
        <authorList>
            <consortium name="NCBI Genome Project"/>
        </authorList>
    </citation>
    <scope>NUCLEOTIDE SEQUENCE</scope>
    <source>
        <strain evidence="3">NI907</strain>
    </source>
</reference>
<reference evidence="3" key="3">
    <citation type="submission" date="2025-08" db="UniProtKB">
        <authorList>
            <consortium name="RefSeq"/>
        </authorList>
    </citation>
    <scope>IDENTIFICATION</scope>
    <source>
        <strain evidence="3">NI907</strain>
    </source>
</reference>
<accession>A0A6P8ASK1</accession>
<dbReference type="KEGG" id="pgri:PgNI_09448"/>
<dbReference type="AlphaFoldDB" id="A0A6P8ASK1"/>
<evidence type="ECO:0000313" key="2">
    <source>
        <dbReference type="Proteomes" id="UP000515153"/>
    </source>
</evidence>
<evidence type="ECO:0000313" key="3">
    <source>
        <dbReference type="RefSeq" id="XP_030977865.1"/>
    </source>
</evidence>
<protein>
    <submittedName>
        <fullName evidence="3">Uncharacterized protein</fullName>
    </submittedName>
</protein>
<feature type="compositionally biased region" description="Low complexity" evidence="1">
    <location>
        <begin position="159"/>
        <end position="180"/>
    </location>
</feature>
<feature type="compositionally biased region" description="Low complexity" evidence="1">
    <location>
        <begin position="120"/>
        <end position="152"/>
    </location>
</feature>